<dbReference type="OrthoDB" id="9814290at2"/>
<evidence type="ECO:0000256" key="6">
    <source>
        <dbReference type="SAM" id="Phobius"/>
    </source>
</evidence>
<feature type="transmembrane region" description="Helical" evidence="6">
    <location>
        <begin position="248"/>
        <end position="273"/>
    </location>
</feature>
<comment type="subcellular location">
    <subcellularLocation>
        <location evidence="1">Membrane</location>
        <topology evidence="1">Multi-pass membrane protein</topology>
    </subcellularLocation>
</comment>
<gene>
    <name evidence="9" type="ORF">E2605_11520</name>
</gene>
<proteinExistence type="predicted"/>
<feature type="transmembrane region" description="Helical" evidence="6">
    <location>
        <begin position="293"/>
        <end position="312"/>
    </location>
</feature>
<evidence type="ECO:0008006" key="11">
    <source>
        <dbReference type="Google" id="ProtNLM"/>
    </source>
</evidence>
<name>A0A4Y8L0K6_9BACT</name>
<keyword evidence="4 6" id="KW-1133">Transmembrane helix</keyword>
<accession>A0A4Y8L0K6</accession>
<evidence type="ECO:0000313" key="10">
    <source>
        <dbReference type="Proteomes" id="UP000297861"/>
    </source>
</evidence>
<evidence type="ECO:0000256" key="1">
    <source>
        <dbReference type="ARBA" id="ARBA00004141"/>
    </source>
</evidence>
<evidence type="ECO:0000256" key="3">
    <source>
        <dbReference type="ARBA" id="ARBA00022748"/>
    </source>
</evidence>
<feature type="transmembrane region" description="Helical" evidence="6">
    <location>
        <begin position="353"/>
        <end position="375"/>
    </location>
</feature>
<dbReference type="GO" id="GO:0017004">
    <property type="term" value="P:cytochrome complex assembly"/>
    <property type="evidence" value="ECO:0007669"/>
    <property type="project" value="UniProtKB-KW"/>
</dbReference>
<feature type="domain" description="ResB-like" evidence="8">
    <location>
        <begin position="73"/>
        <end position="182"/>
    </location>
</feature>
<sequence length="379" mass="43367">MISKSLKRIAFGLLITILVVLAFATVIEKLNGTEFVSTNIYGSWWFVVLWIAFGISSFAYIIVRSAYKQKPSFCLHCSLGIILIGALVTYLTAERGYIHLRQGKPLNEYVTEDGMTKKALPFEVKLVLFEIEYHGESDKPSDFMSFLRVDGEMCKVSMNKIYTKDNYRLYQLSYDSDEMGTVLLVNHDPWGIGITYTGYILLALSMLWILWIRIGWKGLTAMLIPIACLWYYISQINPMTPILRTPMLAVHVSIIIFSYILFLIITVLAIIGVSSSKQNEKMYQWSQQMLYPALFALAAGIFIGAVWANISWGRYWGWDAKETWALITFLVYSIPLHKKSFPAFQQPFKYHCFCIFAFLTILMTFLGVSFLLGGIHSYV</sequence>
<organism evidence="9 10">
    <name type="scientific">Dysgonomonas capnocytophagoides</name>
    <dbReference type="NCBI Taxonomy" id="45254"/>
    <lineage>
        <taxon>Bacteria</taxon>
        <taxon>Pseudomonadati</taxon>
        <taxon>Bacteroidota</taxon>
        <taxon>Bacteroidia</taxon>
        <taxon>Bacteroidales</taxon>
        <taxon>Dysgonomonadaceae</taxon>
        <taxon>Dysgonomonas</taxon>
    </lineage>
</organism>
<dbReference type="PANTHER" id="PTHR30071:SF1">
    <property type="entry name" value="CYTOCHROME B_B6 PROTEIN-RELATED"/>
    <property type="match status" value="1"/>
</dbReference>
<dbReference type="RefSeq" id="WP_134436521.1">
    <property type="nucleotide sequence ID" value="NZ_SOML01000006.1"/>
</dbReference>
<feature type="transmembrane region" description="Helical" evidence="6">
    <location>
        <begin position="40"/>
        <end position="61"/>
    </location>
</feature>
<protein>
    <recommendedName>
        <fullName evidence="11">Cytochrome C biogenesis protein</fullName>
    </recommendedName>
</protein>
<keyword evidence="3" id="KW-0201">Cytochrome c-type biogenesis</keyword>
<dbReference type="EMBL" id="SOML01000006">
    <property type="protein sequence ID" value="TFD96215.1"/>
    <property type="molecule type" value="Genomic_DNA"/>
</dbReference>
<evidence type="ECO:0000256" key="5">
    <source>
        <dbReference type="ARBA" id="ARBA00023136"/>
    </source>
</evidence>
<evidence type="ECO:0000313" key="9">
    <source>
        <dbReference type="EMBL" id="TFD96215.1"/>
    </source>
</evidence>
<dbReference type="InterPro" id="IPR002541">
    <property type="entry name" value="Cyt_c_assembly"/>
</dbReference>
<feature type="transmembrane region" description="Helical" evidence="6">
    <location>
        <begin position="218"/>
        <end position="236"/>
    </location>
</feature>
<keyword evidence="2 6" id="KW-0812">Transmembrane</keyword>
<dbReference type="Proteomes" id="UP000297861">
    <property type="component" value="Unassembled WGS sequence"/>
</dbReference>
<dbReference type="InterPro" id="IPR007816">
    <property type="entry name" value="ResB-like_domain"/>
</dbReference>
<feature type="transmembrane region" description="Helical" evidence="6">
    <location>
        <begin position="190"/>
        <end position="211"/>
    </location>
</feature>
<keyword evidence="10" id="KW-1185">Reference proteome</keyword>
<dbReference type="GO" id="GO:0020037">
    <property type="term" value="F:heme binding"/>
    <property type="evidence" value="ECO:0007669"/>
    <property type="project" value="InterPro"/>
</dbReference>
<dbReference type="AlphaFoldDB" id="A0A4Y8L0K6"/>
<dbReference type="InterPro" id="IPR045062">
    <property type="entry name" value="Cyt_c_biogenesis_CcsA/CcmC"/>
</dbReference>
<reference evidence="9 10" key="1">
    <citation type="submission" date="2019-03" db="EMBL/GenBank/DDBJ databases">
        <title>San Antonio Military Medical Center submission to MRSN (WRAIR), pending publication.</title>
        <authorList>
            <person name="Blyth D.M."/>
            <person name="Mccarthy S.L."/>
            <person name="Schall S.E."/>
            <person name="Stam J.A."/>
            <person name="Ong A.C."/>
            <person name="Mcgann P.T."/>
        </authorList>
    </citation>
    <scope>NUCLEOTIDE SEQUENCE [LARGE SCALE GENOMIC DNA]</scope>
    <source>
        <strain evidence="9 10">MRSN571793</strain>
    </source>
</reference>
<evidence type="ECO:0000256" key="4">
    <source>
        <dbReference type="ARBA" id="ARBA00022989"/>
    </source>
</evidence>
<evidence type="ECO:0000259" key="7">
    <source>
        <dbReference type="Pfam" id="PF01578"/>
    </source>
</evidence>
<comment type="caution">
    <text evidence="9">The sequence shown here is derived from an EMBL/GenBank/DDBJ whole genome shotgun (WGS) entry which is preliminary data.</text>
</comment>
<dbReference type="PANTHER" id="PTHR30071">
    <property type="entry name" value="HEME EXPORTER PROTEIN C"/>
    <property type="match status" value="1"/>
</dbReference>
<feature type="transmembrane region" description="Helical" evidence="6">
    <location>
        <begin position="73"/>
        <end position="93"/>
    </location>
</feature>
<dbReference type="GO" id="GO:0005886">
    <property type="term" value="C:plasma membrane"/>
    <property type="evidence" value="ECO:0007669"/>
    <property type="project" value="TreeGrafter"/>
</dbReference>
<keyword evidence="5 6" id="KW-0472">Membrane</keyword>
<feature type="domain" description="Cytochrome c assembly protein" evidence="7">
    <location>
        <begin position="213"/>
        <end position="376"/>
    </location>
</feature>
<dbReference type="Pfam" id="PF01578">
    <property type="entry name" value="Cytochrom_C_asm"/>
    <property type="match status" value="1"/>
</dbReference>
<dbReference type="Pfam" id="PF05140">
    <property type="entry name" value="ResB"/>
    <property type="match status" value="1"/>
</dbReference>
<dbReference type="STRING" id="1121485.GCA_000426485_00650"/>
<evidence type="ECO:0000259" key="8">
    <source>
        <dbReference type="Pfam" id="PF05140"/>
    </source>
</evidence>
<evidence type="ECO:0000256" key="2">
    <source>
        <dbReference type="ARBA" id="ARBA00022692"/>
    </source>
</evidence>